<feature type="transmembrane region" description="Helical" evidence="1">
    <location>
        <begin position="217"/>
        <end position="238"/>
    </location>
</feature>
<dbReference type="OrthoDB" id="3788679at2"/>
<feature type="transmembrane region" description="Helical" evidence="1">
    <location>
        <begin position="133"/>
        <end position="155"/>
    </location>
</feature>
<evidence type="ECO:0000313" key="2">
    <source>
        <dbReference type="EMBL" id="PJJ81163.1"/>
    </source>
</evidence>
<accession>A0A2M9D6M0</accession>
<reference evidence="2 3" key="1">
    <citation type="submission" date="2017-11" db="EMBL/GenBank/DDBJ databases">
        <title>Genomic Encyclopedia of Archaeal and Bacterial Type Strains, Phase II (KMG-II): From Individual Species to Whole Genera.</title>
        <authorList>
            <person name="Goeker M."/>
        </authorList>
    </citation>
    <scope>NUCLEOTIDE SEQUENCE [LARGE SCALE GENOMIC DNA]</scope>
    <source>
        <strain evidence="2 3">DSM 16400</strain>
    </source>
</reference>
<keyword evidence="1" id="KW-0812">Transmembrane</keyword>
<feature type="transmembrane region" description="Helical" evidence="1">
    <location>
        <begin position="373"/>
        <end position="398"/>
    </location>
</feature>
<feature type="transmembrane region" description="Helical" evidence="1">
    <location>
        <begin position="36"/>
        <end position="58"/>
    </location>
</feature>
<feature type="transmembrane region" description="Helical" evidence="1">
    <location>
        <begin position="314"/>
        <end position="335"/>
    </location>
</feature>
<keyword evidence="1" id="KW-0472">Membrane</keyword>
<feature type="transmembrane region" description="Helical" evidence="1">
    <location>
        <begin position="347"/>
        <end position="367"/>
    </location>
</feature>
<evidence type="ECO:0008006" key="4">
    <source>
        <dbReference type="Google" id="ProtNLM"/>
    </source>
</evidence>
<dbReference type="AlphaFoldDB" id="A0A2M9D6M0"/>
<comment type="caution">
    <text evidence="2">The sequence shown here is derived from an EMBL/GenBank/DDBJ whole genome shotgun (WGS) entry which is preliminary data.</text>
</comment>
<sequence>MSGKRSALGAIGSQGMQALASFTIQVLVARTLGFDGLGAFAIAYGVMVLVAGLASGMVGDSLVVLERRTPAVRSALQQFALGIAVVAGVLSATLAGASGLLDASTAAMFGAGVAFFALEELMRRLLMAGMGFWRVMLIDFASFAVALLVIAFSALAGGLSLFVFLGAVAAGQLAAIGLGAVLLPREERFVVGFVRGGVGTVFRYGIWRAGQQFLRPALLTVVRLLVTVLASLAATGLLEAGRVFVAPATLAVSGLSSYLFVSFARDSSKLLAEKLRRADRAVTTLVGLTVVVGALLVALLPWGGALLFGTAPDLLAVIGWIAYTASIAAVTPYGALAAVGGKQAAVFGIRAADTVLAIGFVSAVLLAGGDVQWVPAALAAASILGGLGIRWLILVPLVKTG</sequence>
<dbReference type="Proteomes" id="UP000231742">
    <property type="component" value="Unassembled WGS sequence"/>
</dbReference>
<feature type="transmembrane region" description="Helical" evidence="1">
    <location>
        <begin position="285"/>
        <end position="308"/>
    </location>
</feature>
<evidence type="ECO:0000313" key="3">
    <source>
        <dbReference type="Proteomes" id="UP000231742"/>
    </source>
</evidence>
<keyword evidence="1" id="KW-1133">Transmembrane helix</keyword>
<feature type="transmembrane region" description="Helical" evidence="1">
    <location>
        <begin position="79"/>
        <end position="97"/>
    </location>
</feature>
<feature type="transmembrane region" description="Helical" evidence="1">
    <location>
        <begin position="161"/>
        <end position="183"/>
    </location>
</feature>
<organism evidence="2 3">
    <name type="scientific">Salinibacterium amurskyense</name>
    <dbReference type="NCBI Taxonomy" id="205941"/>
    <lineage>
        <taxon>Bacteria</taxon>
        <taxon>Bacillati</taxon>
        <taxon>Actinomycetota</taxon>
        <taxon>Actinomycetes</taxon>
        <taxon>Micrococcales</taxon>
        <taxon>Microbacteriaceae</taxon>
        <taxon>Salinibacterium</taxon>
    </lineage>
</organism>
<proteinExistence type="predicted"/>
<dbReference type="RefSeq" id="WP_147433330.1">
    <property type="nucleotide sequence ID" value="NZ_BMZU01000001.1"/>
</dbReference>
<dbReference type="EMBL" id="PGFH01000001">
    <property type="protein sequence ID" value="PJJ81163.1"/>
    <property type="molecule type" value="Genomic_DNA"/>
</dbReference>
<feature type="transmembrane region" description="Helical" evidence="1">
    <location>
        <begin position="244"/>
        <end position="264"/>
    </location>
</feature>
<evidence type="ECO:0000256" key="1">
    <source>
        <dbReference type="SAM" id="Phobius"/>
    </source>
</evidence>
<protein>
    <recommendedName>
        <fullName evidence="4">O-antigen/teichoic acid export membrane protein</fullName>
    </recommendedName>
</protein>
<gene>
    <name evidence="2" type="ORF">CLV85_0334</name>
</gene>
<keyword evidence="3" id="KW-1185">Reference proteome</keyword>
<name>A0A2M9D6M0_9MICO</name>